<name>A0A382PKD0_9ZZZZ</name>
<sequence>MKYFDQAILSIKNSDLSGLQDAISKDSQLIRKKNSSGQSLLNLVCLIATQDGAMPPKRGTAEQFSAVELILNAGANPSEPDPSGRSPLHVAAISNHFELAKLLLDAGASLDGQLMGVRGGSPLALALFYAKSQMAQFLSNPPTPYNLRTASALGHEIEPFFDGKNLKSKAANQVDFYRPIPQFPEWTRTCSHQELLDEALSWSARNDKLMSMSKLVKYGANVNSNPYRGTPLLWSIYSDSVCSAKWLIEKGAAPNLKHN</sequence>
<dbReference type="Pfam" id="PF12796">
    <property type="entry name" value="Ank_2"/>
    <property type="match status" value="1"/>
</dbReference>
<feature type="non-terminal residue" evidence="3">
    <location>
        <position position="259"/>
    </location>
</feature>
<evidence type="ECO:0000256" key="2">
    <source>
        <dbReference type="ARBA" id="ARBA00023043"/>
    </source>
</evidence>
<keyword evidence="1" id="KW-0677">Repeat</keyword>
<dbReference type="EMBL" id="UINC01107955">
    <property type="protein sequence ID" value="SVC73716.1"/>
    <property type="molecule type" value="Genomic_DNA"/>
</dbReference>
<evidence type="ECO:0000313" key="3">
    <source>
        <dbReference type="EMBL" id="SVC73716.1"/>
    </source>
</evidence>
<dbReference type="PANTHER" id="PTHR24189">
    <property type="entry name" value="MYOTROPHIN"/>
    <property type="match status" value="1"/>
</dbReference>
<dbReference type="PROSITE" id="PS50297">
    <property type="entry name" value="ANK_REP_REGION"/>
    <property type="match status" value="1"/>
</dbReference>
<dbReference type="InterPro" id="IPR036770">
    <property type="entry name" value="Ankyrin_rpt-contain_sf"/>
</dbReference>
<dbReference type="PROSITE" id="PS50088">
    <property type="entry name" value="ANK_REPEAT"/>
    <property type="match status" value="1"/>
</dbReference>
<evidence type="ECO:0000256" key="1">
    <source>
        <dbReference type="ARBA" id="ARBA00022737"/>
    </source>
</evidence>
<accession>A0A382PKD0</accession>
<organism evidence="3">
    <name type="scientific">marine metagenome</name>
    <dbReference type="NCBI Taxonomy" id="408172"/>
    <lineage>
        <taxon>unclassified sequences</taxon>
        <taxon>metagenomes</taxon>
        <taxon>ecological metagenomes</taxon>
    </lineage>
</organism>
<dbReference type="InterPro" id="IPR002110">
    <property type="entry name" value="Ankyrin_rpt"/>
</dbReference>
<dbReference type="Gene3D" id="1.25.40.20">
    <property type="entry name" value="Ankyrin repeat-containing domain"/>
    <property type="match status" value="2"/>
</dbReference>
<dbReference type="AlphaFoldDB" id="A0A382PKD0"/>
<reference evidence="3" key="1">
    <citation type="submission" date="2018-05" db="EMBL/GenBank/DDBJ databases">
        <authorList>
            <person name="Lanie J.A."/>
            <person name="Ng W.-L."/>
            <person name="Kazmierczak K.M."/>
            <person name="Andrzejewski T.M."/>
            <person name="Davidsen T.M."/>
            <person name="Wayne K.J."/>
            <person name="Tettelin H."/>
            <person name="Glass J.I."/>
            <person name="Rusch D."/>
            <person name="Podicherti R."/>
            <person name="Tsui H.-C.T."/>
            <person name="Winkler M.E."/>
        </authorList>
    </citation>
    <scope>NUCLEOTIDE SEQUENCE</scope>
</reference>
<dbReference type="SMART" id="SM00248">
    <property type="entry name" value="ANK"/>
    <property type="match status" value="3"/>
</dbReference>
<gene>
    <name evidence="3" type="ORF">METZ01_LOCUS326570</name>
</gene>
<dbReference type="PANTHER" id="PTHR24189:SF50">
    <property type="entry name" value="ANKYRIN REPEAT AND SOCS BOX PROTEIN 2"/>
    <property type="match status" value="1"/>
</dbReference>
<dbReference type="PRINTS" id="PR01415">
    <property type="entry name" value="ANKYRIN"/>
</dbReference>
<dbReference type="SUPFAM" id="SSF48403">
    <property type="entry name" value="Ankyrin repeat"/>
    <property type="match status" value="1"/>
</dbReference>
<protein>
    <submittedName>
        <fullName evidence="3">Uncharacterized protein</fullName>
    </submittedName>
</protein>
<dbReference type="InterPro" id="IPR050745">
    <property type="entry name" value="Multifunctional_regulatory"/>
</dbReference>
<keyword evidence="2" id="KW-0040">ANK repeat</keyword>
<proteinExistence type="predicted"/>